<protein>
    <recommendedName>
        <fullName evidence="1">NAA35-like N-terminal domain-containing protein</fullName>
    </recommendedName>
</protein>
<gene>
    <name evidence="2" type="ORF">NliqN6_1690</name>
</gene>
<feature type="domain" description="NAA35-like N-terminal" evidence="1">
    <location>
        <begin position="21"/>
        <end position="148"/>
    </location>
</feature>
<accession>A0A8H3TQH4</accession>
<organism evidence="2 3">
    <name type="scientific">Naganishia liquefaciens</name>
    <dbReference type="NCBI Taxonomy" id="104408"/>
    <lineage>
        <taxon>Eukaryota</taxon>
        <taxon>Fungi</taxon>
        <taxon>Dikarya</taxon>
        <taxon>Basidiomycota</taxon>
        <taxon>Agaricomycotina</taxon>
        <taxon>Tremellomycetes</taxon>
        <taxon>Filobasidiales</taxon>
        <taxon>Filobasidiaceae</taxon>
        <taxon>Naganishia</taxon>
    </lineage>
</organism>
<evidence type="ECO:0000313" key="2">
    <source>
        <dbReference type="EMBL" id="GHJ85288.1"/>
    </source>
</evidence>
<dbReference type="AlphaFoldDB" id="A0A8H3TQH4"/>
<evidence type="ECO:0000259" key="1">
    <source>
        <dbReference type="Pfam" id="PF04112"/>
    </source>
</evidence>
<sequence>MQNATDITLSFLAACHDIPYGETIKAPNLHMLDAMNALTIGDARMDTGVRRAPPAQREEHEIDVREVCAVIDRLVQNEIAFHTGSPLVPTIFTSRHLLHLPFLLRMSSPTSAQRALISYLVSFKQCLGLAWQELGKGALYEGEDWMGDLGGLWGDGADWQDADEDEGLMEIDSELPHQLRIRLEIRQLFLEILTITMSGGTPSRRCDEITKLISNLEYYDDASAISEPFFDNDIPRRFRQTMPVPNVPLLNPPRAYEMVDRISEGLHWVCEVRDWTVSPSLAARERQAWIFALGPNLEGIDACWPPVVRSCMTWSLFIRLDAHDRCQNRPRQHRLNSLAARRWDDLDLCLPKLDILDDGERGNLARGLSARRADTVLDALLEGLDLELVESKEWSSLYWFISRIARARMAESVERSQSWRASWASAWADVSEAIHLALSVTSETSDEQNEQRARAVFEHRFAPLQPKASSITFMNSKVSYDAFKQSTLMARKKSRESVRETIHSMVDSARGAFAQVHLQLHEQGVGPGIQQQKSVREHEAICAYLQNTIEAYISDSAETPSSPNSRATRWLPPIDSMRTMMRSL</sequence>
<dbReference type="Proteomes" id="UP000620104">
    <property type="component" value="Unassembled WGS sequence"/>
</dbReference>
<name>A0A8H3TQH4_9TREE</name>
<dbReference type="Pfam" id="PF04112">
    <property type="entry name" value="Mak10"/>
    <property type="match status" value="1"/>
</dbReference>
<keyword evidence="3" id="KW-1185">Reference proteome</keyword>
<dbReference type="PANTHER" id="PTHR21373">
    <property type="entry name" value="GLUCOSE REPRESSIBLE PROTEIN MAK10"/>
    <property type="match status" value="1"/>
</dbReference>
<proteinExistence type="predicted"/>
<evidence type="ECO:0000313" key="3">
    <source>
        <dbReference type="Proteomes" id="UP000620104"/>
    </source>
</evidence>
<dbReference type="GO" id="GO:0031417">
    <property type="term" value="C:NatC complex"/>
    <property type="evidence" value="ECO:0007669"/>
    <property type="project" value="InterPro"/>
</dbReference>
<dbReference type="EMBL" id="BLZA01000011">
    <property type="protein sequence ID" value="GHJ85288.1"/>
    <property type="molecule type" value="Genomic_DNA"/>
</dbReference>
<reference evidence="2" key="1">
    <citation type="submission" date="2020-07" db="EMBL/GenBank/DDBJ databases">
        <title>Draft Genome Sequence of a Deep-Sea Yeast, Naganishia (Cryptococcus) liquefaciens strain N6.</title>
        <authorList>
            <person name="Han Y.W."/>
            <person name="Kajitani R."/>
            <person name="Morimoto H."/>
            <person name="Parhat M."/>
            <person name="Tsubouchi H."/>
            <person name="Bakenova O."/>
            <person name="Ogata M."/>
            <person name="Argunhan B."/>
            <person name="Aoki R."/>
            <person name="Kajiwara S."/>
            <person name="Itoh T."/>
            <person name="Iwasaki H."/>
        </authorList>
    </citation>
    <scope>NUCLEOTIDE SEQUENCE</scope>
    <source>
        <strain evidence="2">N6</strain>
    </source>
</reference>
<comment type="caution">
    <text evidence="2">The sequence shown here is derived from an EMBL/GenBank/DDBJ whole genome shotgun (WGS) entry which is preliminary data.</text>
</comment>
<dbReference type="OrthoDB" id="269405at2759"/>
<dbReference type="InterPro" id="IPR007244">
    <property type="entry name" value="Naa35_N"/>
</dbReference>
<dbReference type="InterPro" id="IPR057983">
    <property type="entry name" value="NAA35-like_N"/>
</dbReference>
<dbReference type="PANTHER" id="PTHR21373:SF0">
    <property type="entry name" value="N-ALPHA-ACETYLTRANSFERASE 35, NATC AUXILIARY SUBUNIT"/>
    <property type="match status" value="1"/>
</dbReference>